<keyword evidence="2 5" id="KW-0802">TPR repeat</keyword>
<feature type="compositionally biased region" description="Basic and acidic residues" evidence="6">
    <location>
        <begin position="97"/>
        <end position="106"/>
    </location>
</feature>
<feature type="compositionally biased region" description="Polar residues" evidence="6">
    <location>
        <begin position="84"/>
        <end position="95"/>
    </location>
</feature>
<evidence type="ECO:0000313" key="8">
    <source>
        <dbReference type="EMBL" id="KAK8738600.1"/>
    </source>
</evidence>
<feature type="region of interest" description="Disordered" evidence="6">
    <location>
        <begin position="84"/>
        <end position="106"/>
    </location>
</feature>
<sequence>HHQQDEFSRGDVTMDTTHNSSLMMQRNIKENSEALKDFLEGLNDWEREMKVVDEKLCNQAREDCHSPETCHPVRCKKTLEISSGKETTGTMPSNNRKTKDEGKNIEKPKKISTCDYAAWEKFDVDTALASSSEEEEEIERQSDKKHMETKYPKTNKKERALALKEAGNKFYSSGQLDNAIAKYTQGMALDPTNAVLPANRAMAYIKLKKYTAAEADCNKCLKLDAGYIKAYLRRATSRVNLGKKELAIKDYQKVLELEPWNKEAKKELENLQCAADVKCERTEMSVKYDCKIKAKQESTVSKQPLMNESQKQETNNVMHQNQKDNVCGNTTNLDNDKKKQGGKKLQIVEVNSKECNSVNVLDPDGVLPIEKPPHLRSLKPLKKIPVVDIATKASILECPLLLEVEGTTVKKHPVPSVAEHRVPSMAEKDTSDKKEYDAVGTLQEDPGRATLQSQPENKSQASVSLPSAPRTSHQFTEDWNKLSHQVSQAIKYLKIIQPKFFTSADLDADTLISVISTLRTEEISPLQAAQYILAFSQSSGFSVNIMFLNESQKKVIYDVISKCEEEESYNTQIRNLKNLLDNES</sequence>
<reference evidence="8 9" key="1">
    <citation type="journal article" date="2024" name="BMC Genomics">
        <title>Genome assembly of redclaw crayfish (Cherax quadricarinatus) provides insights into its immune adaptation and hypoxia tolerance.</title>
        <authorList>
            <person name="Liu Z."/>
            <person name="Zheng J."/>
            <person name="Li H."/>
            <person name="Fang K."/>
            <person name="Wang S."/>
            <person name="He J."/>
            <person name="Zhou D."/>
            <person name="Weng S."/>
            <person name="Chi M."/>
            <person name="Gu Z."/>
            <person name="He J."/>
            <person name="Li F."/>
            <person name="Wang M."/>
        </authorList>
    </citation>
    <scope>NUCLEOTIDE SEQUENCE [LARGE SCALE GENOMIC DNA]</scope>
    <source>
        <strain evidence="8">ZL_2023a</strain>
    </source>
</reference>
<dbReference type="InterPro" id="IPR011990">
    <property type="entry name" value="TPR-like_helical_dom_sf"/>
</dbReference>
<dbReference type="Proteomes" id="UP001445076">
    <property type="component" value="Unassembled WGS sequence"/>
</dbReference>
<proteinExistence type="inferred from homology"/>
<keyword evidence="9" id="KW-1185">Reference proteome</keyword>
<evidence type="ECO:0000256" key="3">
    <source>
        <dbReference type="ARBA" id="ARBA00038275"/>
    </source>
</evidence>
<name>A0AAW0X257_CHEQU</name>
<feature type="compositionally biased region" description="Basic and acidic residues" evidence="6">
    <location>
        <begin position="139"/>
        <end position="155"/>
    </location>
</feature>
<feature type="compositionally biased region" description="Polar residues" evidence="6">
    <location>
        <begin position="450"/>
        <end position="471"/>
    </location>
</feature>
<feature type="repeat" description="TPR" evidence="5">
    <location>
        <begin position="160"/>
        <end position="193"/>
    </location>
</feature>
<dbReference type="Pfam" id="PF13181">
    <property type="entry name" value="TPR_8"/>
    <property type="match status" value="2"/>
</dbReference>
<dbReference type="InterPro" id="IPR051966">
    <property type="entry name" value="RPAP3"/>
</dbReference>
<dbReference type="GO" id="GO:0101031">
    <property type="term" value="C:protein folding chaperone complex"/>
    <property type="evidence" value="ECO:0007669"/>
    <property type="project" value="TreeGrafter"/>
</dbReference>
<dbReference type="AlphaFoldDB" id="A0AAW0X257"/>
<feature type="non-terminal residue" evidence="8">
    <location>
        <position position="1"/>
    </location>
</feature>
<feature type="repeat" description="TPR" evidence="5">
    <location>
        <begin position="228"/>
        <end position="261"/>
    </location>
</feature>
<evidence type="ECO:0000256" key="6">
    <source>
        <dbReference type="SAM" id="MobiDB-lite"/>
    </source>
</evidence>
<evidence type="ECO:0000256" key="2">
    <source>
        <dbReference type="ARBA" id="ARBA00022803"/>
    </source>
</evidence>
<comment type="similarity">
    <text evidence="3">Belongs to the RPAP3 family.</text>
</comment>
<dbReference type="InterPro" id="IPR019734">
    <property type="entry name" value="TPR_rpt"/>
</dbReference>
<keyword evidence="1" id="KW-0677">Repeat</keyword>
<comment type="caution">
    <text evidence="8">The sequence shown here is derived from an EMBL/GenBank/DDBJ whole genome shotgun (WGS) entry which is preliminary data.</text>
</comment>
<evidence type="ECO:0000256" key="5">
    <source>
        <dbReference type="PROSITE-ProRule" id="PRU00339"/>
    </source>
</evidence>
<feature type="region of interest" description="Disordered" evidence="6">
    <location>
        <begin position="129"/>
        <end position="155"/>
    </location>
</feature>
<gene>
    <name evidence="8" type="ORF">OTU49_003959</name>
</gene>
<dbReference type="PANTHER" id="PTHR46423:SF1">
    <property type="entry name" value="RNA POLYMERASE II-ASSOCIATED PROTEIN 3"/>
    <property type="match status" value="1"/>
</dbReference>
<dbReference type="EMBL" id="JARKIK010000039">
    <property type="protein sequence ID" value="KAK8738600.1"/>
    <property type="molecule type" value="Genomic_DNA"/>
</dbReference>
<dbReference type="Gene3D" id="1.25.40.10">
    <property type="entry name" value="Tetratricopeptide repeat domain"/>
    <property type="match status" value="1"/>
</dbReference>
<organism evidence="8 9">
    <name type="scientific">Cherax quadricarinatus</name>
    <name type="common">Australian red claw crayfish</name>
    <dbReference type="NCBI Taxonomy" id="27406"/>
    <lineage>
        <taxon>Eukaryota</taxon>
        <taxon>Metazoa</taxon>
        <taxon>Ecdysozoa</taxon>
        <taxon>Arthropoda</taxon>
        <taxon>Crustacea</taxon>
        <taxon>Multicrustacea</taxon>
        <taxon>Malacostraca</taxon>
        <taxon>Eumalacostraca</taxon>
        <taxon>Eucarida</taxon>
        <taxon>Decapoda</taxon>
        <taxon>Pleocyemata</taxon>
        <taxon>Astacidea</taxon>
        <taxon>Parastacoidea</taxon>
        <taxon>Parastacidae</taxon>
        <taxon>Cherax</taxon>
    </lineage>
</organism>
<accession>A0AAW0X257</accession>
<feature type="compositionally biased region" description="Basic and acidic residues" evidence="6">
    <location>
        <begin position="418"/>
        <end position="437"/>
    </location>
</feature>
<feature type="region of interest" description="Disordered" evidence="6">
    <location>
        <begin position="415"/>
        <end position="471"/>
    </location>
</feature>
<evidence type="ECO:0000256" key="4">
    <source>
        <dbReference type="ARBA" id="ARBA00040133"/>
    </source>
</evidence>
<evidence type="ECO:0000313" key="9">
    <source>
        <dbReference type="Proteomes" id="UP001445076"/>
    </source>
</evidence>
<dbReference type="Pfam" id="PF13877">
    <property type="entry name" value="RPAP3_C"/>
    <property type="match status" value="1"/>
</dbReference>
<evidence type="ECO:0000259" key="7">
    <source>
        <dbReference type="Pfam" id="PF13877"/>
    </source>
</evidence>
<dbReference type="InterPro" id="IPR025986">
    <property type="entry name" value="RPAP3-like_C"/>
</dbReference>
<feature type="domain" description="RNA-polymerase II-associated protein 3-like C-terminal" evidence="7">
    <location>
        <begin position="468"/>
        <end position="553"/>
    </location>
</feature>
<evidence type="ECO:0000256" key="1">
    <source>
        <dbReference type="ARBA" id="ARBA00022737"/>
    </source>
</evidence>
<protein>
    <recommendedName>
        <fullName evidence="4">RNA polymerase II-associated protein 3</fullName>
    </recommendedName>
</protein>
<dbReference type="SUPFAM" id="SSF48452">
    <property type="entry name" value="TPR-like"/>
    <property type="match status" value="1"/>
</dbReference>
<dbReference type="PROSITE" id="PS50005">
    <property type="entry name" value="TPR"/>
    <property type="match status" value="2"/>
</dbReference>
<dbReference type="PANTHER" id="PTHR46423">
    <property type="entry name" value="RNA POLYMERASE II-ASSOCIATED PROTEIN 3"/>
    <property type="match status" value="1"/>
</dbReference>
<dbReference type="SMART" id="SM00028">
    <property type="entry name" value="TPR"/>
    <property type="match status" value="3"/>
</dbReference>